<dbReference type="EMBL" id="CP016268">
    <property type="protein sequence ID" value="ANO52047.1"/>
    <property type="molecule type" value="Genomic_DNA"/>
</dbReference>
<proteinExistence type="predicted"/>
<protein>
    <submittedName>
        <fullName evidence="1">Uncharacterized protein</fullName>
    </submittedName>
</protein>
<evidence type="ECO:0000313" key="1">
    <source>
        <dbReference type="EMBL" id="ANO52047.1"/>
    </source>
</evidence>
<evidence type="ECO:0000313" key="2">
    <source>
        <dbReference type="Proteomes" id="UP000092695"/>
    </source>
</evidence>
<sequence>MSKKVFAGSAILGVAVLLLGNTHRLLPAESDPCQQDMTHAGHVNDLPMFHCIGHTEYEWKPGAEGLEAVQKWDHMHPWMDYDWHIAQGFSAEQAARLVGKSQSPNAEY</sequence>
<accession>A0A193LHQ9</accession>
<gene>
    <name evidence="1" type="ORF">BA177_13310</name>
</gene>
<reference evidence="1 2" key="1">
    <citation type="submission" date="2016-06" db="EMBL/GenBank/DDBJ databases">
        <title>Complete genome sequence of a deep-branching marine Gamma Proteobacterium Woeseia oceani type strain XK5.</title>
        <authorList>
            <person name="Mu D."/>
            <person name="Du Z."/>
        </authorList>
    </citation>
    <scope>NUCLEOTIDE SEQUENCE [LARGE SCALE GENOMIC DNA]</scope>
    <source>
        <strain evidence="1 2">XK5</strain>
    </source>
</reference>
<name>A0A193LHQ9_9GAMM</name>
<dbReference type="RefSeq" id="WP_068616984.1">
    <property type="nucleotide sequence ID" value="NZ_CP016268.1"/>
</dbReference>
<dbReference type="KEGG" id="woc:BA177_13310"/>
<dbReference type="AlphaFoldDB" id="A0A193LHQ9"/>
<keyword evidence="2" id="KW-1185">Reference proteome</keyword>
<organism evidence="1 2">
    <name type="scientific">Woeseia oceani</name>
    <dbReference type="NCBI Taxonomy" id="1548547"/>
    <lineage>
        <taxon>Bacteria</taxon>
        <taxon>Pseudomonadati</taxon>
        <taxon>Pseudomonadota</taxon>
        <taxon>Gammaproteobacteria</taxon>
        <taxon>Woeseiales</taxon>
        <taxon>Woeseiaceae</taxon>
        <taxon>Woeseia</taxon>
    </lineage>
</organism>
<dbReference type="OrthoDB" id="5243870at2"/>
<dbReference type="Proteomes" id="UP000092695">
    <property type="component" value="Chromosome"/>
</dbReference>